<organism evidence="3 4">
    <name type="scientific">Desulfomonile tiedjei</name>
    <dbReference type="NCBI Taxonomy" id="2358"/>
    <lineage>
        <taxon>Bacteria</taxon>
        <taxon>Pseudomonadati</taxon>
        <taxon>Thermodesulfobacteriota</taxon>
        <taxon>Desulfomonilia</taxon>
        <taxon>Desulfomonilales</taxon>
        <taxon>Desulfomonilaceae</taxon>
        <taxon>Desulfomonile</taxon>
    </lineage>
</organism>
<protein>
    <recommendedName>
        <fullName evidence="5">Tetratricopeptide repeat protein</fullName>
    </recommendedName>
</protein>
<sequence length="682" mass="76890">MKIKSAALASVLMVLWAWPVPAADMNVEILLLDAFKAEKNSPSSAKTIEKFEDVLKQDPENYYALIKMGLVKMGDPAQHMDAVDYLLRAALAKPDHPEAYHYLAQQYYKMGYMNEGDNYLNKSRSLNSQDVYDSICLLGWRYEDTGNFSAAVRTYAKAALASTSQLRGNPYLMKRLYESVLASSEPYDWSQSVFKLMQGETEGDTIIRALRASAGRMLGEMGLVAKSGNPSSALDQSLRTAILDELRSFTTNMEQVPDRPELPKTVYRFFFCNPDDVKIKAVRDPYEAFAAASIDSAQDQKRVLGELQALREEALREISKESTDKEKAQKLFTFLKRKAITEYDALEGYSAKGIVDDKKFISLDGTILYFLIARDAKLNVTAYMERGHAYPVLNMGRDQKIRIELTADANEGFDFKLDGSAKFVSADKGFREGPFQYFGEISDPVKLIAFQYRASADYGIYKFVLNDNEPLFRQALKSEFNLDYSLQSEMIGTLRTMGIAGNEMANFWRLVKAMAARDDRFRQALINRFDRSIALLKKGREVDPFDRSIRDQLYSLNVQTAGYESLPAEMAVAERLQRRMVGISLAQLKPGEEGSLIALEANAGAPEAAQLVEEERERWSTEKQYWIKAVERIAAAARENPCDEKLKGLLAAMRDRILNFADKHEDIVAADELRLVTAGSTR</sequence>
<dbReference type="Proteomes" id="UP000807825">
    <property type="component" value="Unassembled WGS sequence"/>
</dbReference>
<dbReference type="AlphaFoldDB" id="A0A9D6Z5T7"/>
<proteinExistence type="predicted"/>
<evidence type="ECO:0000256" key="2">
    <source>
        <dbReference type="SAM" id="SignalP"/>
    </source>
</evidence>
<gene>
    <name evidence="3" type="ORF">HY912_08305</name>
</gene>
<dbReference type="EMBL" id="JACRDE010000224">
    <property type="protein sequence ID" value="MBI5249481.1"/>
    <property type="molecule type" value="Genomic_DNA"/>
</dbReference>
<evidence type="ECO:0000313" key="3">
    <source>
        <dbReference type="EMBL" id="MBI5249481.1"/>
    </source>
</evidence>
<feature type="chain" id="PRO_5038504906" description="Tetratricopeptide repeat protein" evidence="2">
    <location>
        <begin position="23"/>
        <end position="682"/>
    </location>
</feature>
<feature type="coiled-coil region" evidence="1">
    <location>
        <begin position="297"/>
        <end position="331"/>
    </location>
</feature>
<dbReference type="SUPFAM" id="SSF48452">
    <property type="entry name" value="TPR-like"/>
    <property type="match status" value="1"/>
</dbReference>
<keyword evidence="1" id="KW-0175">Coiled coil</keyword>
<comment type="caution">
    <text evidence="3">The sequence shown here is derived from an EMBL/GenBank/DDBJ whole genome shotgun (WGS) entry which is preliminary data.</text>
</comment>
<accession>A0A9D6Z5T7</accession>
<name>A0A9D6Z5T7_9BACT</name>
<evidence type="ECO:0000313" key="4">
    <source>
        <dbReference type="Proteomes" id="UP000807825"/>
    </source>
</evidence>
<keyword evidence="2" id="KW-0732">Signal</keyword>
<evidence type="ECO:0008006" key="5">
    <source>
        <dbReference type="Google" id="ProtNLM"/>
    </source>
</evidence>
<dbReference type="Gene3D" id="1.25.40.10">
    <property type="entry name" value="Tetratricopeptide repeat domain"/>
    <property type="match status" value="1"/>
</dbReference>
<evidence type="ECO:0000256" key="1">
    <source>
        <dbReference type="SAM" id="Coils"/>
    </source>
</evidence>
<dbReference type="InterPro" id="IPR011990">
    <property type="entry name" value="TPR-like_helical_dom_sf"/>
</dbReference>
<reference evidence="3" key="1">
    <citation type="submission" date="2020-07" db="EMBL/GenBank/DDBJ databases">
        <title>Huge and variable diversity of episymbiotic CPR bacteria and DPANN archaea in groundwater ecosystems.</title>
        <authorList>
            <person name="He C.Y."/>
            <person name="Keren R."/>
            <person name="Whittaker M."/>
            <person name="Farag I.F."/>
            <person name="Doudna J."/>
            <person name="Cate J.H.D."/>
            <person name="Banfield J.F."/>
        </authorList>
    </citation>
    <scope>NUCLEOTIDE SEQUENCE</scope>
    <source>
        <strain evidence="3">NC_groundwater_1664_Pr3_B-0.1um_52_9</strain>
    </source>
</reference>
<feature type="signal peptide" evidence="2">
    <location>
        <begin position="1"/>
        <end position="22"/>
    </location>
</feature>